<dbReference type="VEuPathDB" id="PlasmoDB:PRG01_1476600"/>
<dbReference type="InterPro" id="IPR051044">
    <property type="entry name" value="MAG_DAG_Lipase"/>
</dbReference>
<dbReference type="Proteomes" id="UP000076359">
    <property type="component" value="Unassembled WGS sequence"/>
</dbReference>
<dbReference type="Pfam" id="PF12146">
    <property type="entry name" value="Hydrolase_4"/>
    <property type="match status" value="1"/>
</dbReference>
<dbReference type="KEGG" id="prei:PRSY57_1475800"/>
<dbReference type="InterPro" id="IPR022742">
    <property type="entry name" value="Hydrolase_4"/>
</dbReference>
<dbReference type="Gene3D" id="3.40.50.1820">
    <property type="entry name" value="alpha/beta hydrolase"/>
    <property type="match status" value="1"/>
</dbReference>
<dbReference type="PANTHER" id="PTHR11614">
    <property type="entry name" value="PHOSPHOLIPASE-RELATED"/>
    <property type="match status" value="1"/>
</dbReference>
<evidence type="ECO:0000313" key="4">
    <source>
        <dbReference type="Proteomes" id="UP000076359"/>
    </source>
</evidence>
<dbReference type="NCBIfam" id="TIGR01607">
    <property type="entry name" value="PST-A"/>
    <property type="match status" value="1"/>
</dbReference>
<dbReference type="VEuPathDB" id="PlasmoDB:PRCDC_1475800"/>
<protein>
    <submittedName>
        <fullName evidence="3">Lysophospholipase, putative</fullName>
    </submittedName>
</protein>
<dbReference type="InterPro" id="IPR029058">
    <property type="entry name" value="AB_hydrolase_fold"/>
</dbReference>
<reference evidence="3 4" key="1">
    <citation type="journal article" date="2016" name="Nat. Commun.">
        <title>Genomes of cryptic chimpanzee Plasmodium species reveal key evolutionary events leading to human malaria.</title>
        <authorList>
            <person name="Sundararaman S.A."/>
            <person name="Plenderleith L.J."/>
            <person name="Liu W."/>
            <person name="Loy D.E."/>
            <person name="Learn G.H."/>
            <person name="Li Y."/>
            <person name="Shaw K.S."/>
            <person name="Ayouba A."/>
            <person name="Peeters M."/>
            <person name="Speede S."/>
            <person name="Shaw G.M."/>
            <person name="Bushman F.D."/>
            <person name="Brisson D."/>
            <person name="Rayner J.C."/>
            <person name="Sharp P.M."/>
            <person name="Hahn B.H."/>
        </authorList>
    </citation>
    <scope>NUCLEOTIDE SEQUENCE [LARGE SCALE GENOMIC DNA]</scope>
    <source>
        <strain evidence="3 4">SY57</strain>
    </source>
</reference>
<proteinExistence type="predicted"/>
<feature type="region of interest" description="Disordered" evidence="1">
    <location>
        <begin position="351"/>
        <end position="373"/>
    </location>
</feature>
<dbReference type="AlphaFoldDB" id="A0A151L625"/>
<dbReference type="SUPFAM" id="SSF53474">
    <property type="entry name" value="alpha/beta-Hydrolases"/>
    <property type="match status" value="1"/>
</dbReference>
<organism evidence="3 4">
    <name type="scientific">Plasmodium reichenowi</name>
    <dbReference type="NCBI Taxonomy" id="5854"/>
    <lineage>
        <taxon>Eukaryota</taxon>
        <taxon>Sar</taxon>
        <taxon>Alveolata</taxon>
        <taxon>Apicomplexa</taxon>
        <taxon>Aconoidasida</taxon>
        <taxon>Haemosporida</taxon>
        <taxon>Plasmodiidae</taxon>
        <taxon>Plasmodium</taxon>
        <taxon>Plasmodium (Laverania)</taxon>
    </lineage>
</organism>
<feature type="domain" description="Serine aminopeptidase S33" evidence="2">
    <location>
        <begin position="85"/>
        <end position="337"/>
    </location>
</feature>
<evidence type="ECO:0000313" key="3">
    <source>
        <dbReference type="EMBL" id="KYN94418.1"/>
    </source>
</evidence>
<evidence type="ECO:0000256" key="1">
    <source>
        <dbReference type="SAM" id="MobiDB-lite"/>
    </source>
</evidence>
<evidence type="ECO:0000259" key="2">
    <source>
        <dbReference type="Pfam" id="PF12146"/>
    </source>
</evidence>
<dbReference type="InterPro" id="IPR006494">
    <property type="entry name" value="PST_A"/>
</dbReference>
<comment type="caution">
    <text evidence="3">The sequence shown here is derived from an EMBL/GenBank/DDBJ whole genome shotgun (WGS) entry which is preliminary data.</text>
</comment>
<name>A0A151L625_PLARE</name>
<sequence length="373" mass="42782">MTESNIINDENTKDRALVSTFCNKDGLRIKSYSWIVKKALGIIILIHGLASHLRFGFLNKNAKIVSNDHAVLIDGDNYFLYEGSWVEKLNKSGYSVYGIDLQGHGESDGYQNLKLHIKDYDDYIHDLIDFIRRVKESSILESERTSNTLDNEKIETLENPPIYLAGFSMGANIMLRAMELLNNTNDDLITKGSIKGLISLSGMFSIKAVGSPDSFKYKYFFSPVMNLMSSIGPTDRISKSKKSYERCPYINDLISFDKVRYDGTITKNLAYGLMKSVDTLNKNMDGIPKDIPILFIHSKMDNICTYEDALLFFNKLNNTNKEIYTLENMSHVITLEKGNEKPLNKTIEWIQHTQDKEEEEKKKKKRQKEKEMK</sequence>
<gene>
    <name evidence="3" type="ORF">PRSY57_1475800</name>
</gene>
<accession>A0A151L625</accession>
<dbReference type="GeneID" id="24534019"/>
<dbReference type="RefSeq" id="XP_012765808.2">
    <property type="nucleotide sequence ID" value="XM_012910354.2"/>
</dbReference>
<dbReference type="EMBL" id="LVLA01000015">
    <property type="protein sequence ID" value="KYN94418.1"/>
    <property type="molecule type" value="Genomic_DNA"/>
</dbReference>